<dbReference type="Proteomes" id="UP000050956">
    <property type="component" value="Unassembled WGS sequence"/>
</dbReference>
<gene>
    <name evidence="1" type="ORF">ABB30_04480</name>
</gene>
<protein>
    <submittedName>
        <fullName evidence="1">Uncharacterized protein</fullName>
    </submittedName>
</protein>
<sequence>MAGQQLCLDKWKQADVDLLTKERMLHLLTLPLLVGNQNGLACIVLQLDCAVFEVCEVFFVQLATVDQ</sequence>
<accession>A0A0R0DJ05</accession>
<comment type="caution">
    <text evidence="1">The sequence shown here is derived from an EMBL/GenBank/DDBJ whole genome shotgun (WGS) entry which is preliminary data.</text>
</comment>
<dbReference type="EMBL" id="LDJM01000011">
    <property type="protein sequence ID" value="KRG78311.1"/>
    <property type="molecule type" value="Genomic_DNA"/>
</dbReference>
<dbReference type="AlphaFoldDB" id="A0A0R0DJ05"/>
<evidence type="ECO:0000313" key="1">
    <source>
        <dbReference type="EMBL" id="KRG78311.1"/>
    </source>
</evidence>
<keyword evidence="2" id="KW-1185">Reference proteome</keyword>
<organism evidence="1 2">
    <name type="scientific">Stenotrophomonas ginsengisoli</name>
    <dbReference type="NCBI Taxonomy" id="336566"/>
    <lineage>
        <taxon>Bacteria</taxon>
        <taxon>Pseudomonadati</taxon>
        <taxon>Pseudomonadota</taxon>
        <taxon>Gammaproteobacteria</taxon>
        <taxon>Lysobacterales</taxon>
        <taxon>Lysobacteraceae</taxon>
        <taxon>Stenotrophomonas</taxon>
    </lineage>
</organism>
<name>A0A0R0DJ05_9GAMM</name>
<evidence type="ECO:0000313" key="2">
    <source>
        <dbReference type="Proteomes" id="UP000050956"/>
    </source>
</evidence>
<proteinExistence type="predicted"/>
<reference evidence="1 2" key="1">
    <citation type="submission" date="2015-05" db="EMBL/GenBank/DDBJ databases">
        <title>Genome sequencing and analysis of members of genus Stenotrophomonas.</title>
        <authorList>
            <person name="Patil P.P."/>
            <person name="Midha S."/>
            <person name="Patil P.B."/>
        </authorList>
    </citation>
    <scope>NUCLEOTIDE SEQUENCE [LARGE SCALE GENOMIC DNA]</scope>
    <source>
        <strain evidence="1 2">DSM 24757</strain>
    </source>
</reference>